<reference evidence="2 3" key="1">
    <citation type="submission" date="2018-06" db="EMBL/GenBank/DDBJ databases">
        <title>Halonotius sp. F13-13 a new haloarchaeeon isolated from a solar saltern from Isla Cristina, Huelva, Spain.</title>
        <authorList>
            <person name="Duran-Viseras A."/>
            <person name="Sanchez-Porro C."/>
            <person name="Ventosa A."/>
        </authorList>
    </citation>
    <scope>NUCLEOTIDE SEQUENCE [LARGE SCALE GENOMIC DNA]</scope>
    <source>
        <strain evidence="2 3">F13-13</strain>
    </source>
</reference>
<dbReference type="InterPro" id="IPR006311">
    <property type="entry name" value="TAT_signal"/>
</dbReference>
<evidence type="ECO:0000313" key="2">
    <source>
        <dbReference type="EMBL" id="RJX45169.1"/>
    </source>
</evidence>
<dbReference type="PROSITE" id="PS51318">
    <property type="entry name" value="TAT"/>
    <property type="match status" value="1"/>
</dbReference>
<feature type="region of interest" description="Disordered" evidence="1">
    <location>
        <begin position="604"/>
        <end position="629"/>
    </location>
</feature>
<accession>A0A3A6PS13</accession>
<evidence type="ECO:0000256" key="1">
    <source>
        <dbReference type="SAM" id="MobiDB-lite"/>
    </source>
</evidence>
<dbReference type="Proteomes" id="UP000276588">
    <property type="component" value="Unassembled WGS sequence"/>
</dbReference>
<dbReference type="AlphaFoldDB" id="A0A3A6PS13"/>
<feature type="region of interest" description="Disordered" evidence="1">
    <location>
        <begin position="27"/>
        <end position="48"/>
    </location>
</feature>
<dbReference type="RefSeq" id="WP_120100034.1">
    <property type="nucleotide sequence ID" value="NZ_QKNY01000001.1"/>
</dbReference>
<gene>
    <name evidence="2" type="ORF">DM826_00270</name>
</gene>
<dbReference type="OrthoDB" id="240468at2157"/>
<dbReference type="EMBL" id="QKNY01000001">
    <property type="protein sequence ID" value="RJX45169.1"/>
    <property type="molecule type" value="Genomic_DNA"/>
</dbReference>
<protein>
    <submittedName>
        <fullName evidence="2">Uncharacterized protein</fullName>
    </submittedName>
</protein>
<keyword evidence="3" id="KW-1185">Reference proteome</keyword>
<feature type="compositionally biased region" description="Acidic residues" evidence="1">
    <location>
        <begin position="604"/>
        <end position="613"/>
    </location>
</feature>
<feature type="region of interest" description="Disordered" evidence="1">
    <location>
        <begin position="462"/>
        <end position="485"/>
    </location>
</feature>
<feature type="region of interest" description="Disordered" evidence="1">
    <location>
        <begin position="679"/>
        <end position="715"/>
    </location>
</feature>
<name>A0A3A6PS13_9EURY</name>
<evidence type="ECO:0000313" key="3">
    <source>
        <dbReference type="Proteomes" id="UP000276588"/>
    </source>
</evidence>
<feature type="compositionally biased region" description="Basic and acidic residues" evidence="1">
    <location>
        <begin position="690"/>
        <end position="715"/>
    </location>
</feature>
<sequence>MPSPPLTLDRRSLLTSLGIAGTASLAGCSATEPAPDRSTTTLSEERTQELAEEYAPTLYFDEAEKWFPTDPRAFESEQDGETVVDGFDALNDYTAASNELASPPEPTLFYHGVSYEDSPLSVVQFWYYSAFDQFTTNFHWHDWEVLHVFVDTDTDEPQLYVASSHSRKVPNNEFLDPDPDAQPRILSELGSHSSALSVNDLADRFQRLSIDGALADITNSAIDTVEDVINLPIAYGLPRDEGSRLPYLVPEYEGAPLYEHDRLPAVERGDLLPDSLTVSSFQELASPPSELPARATGSVFQYAGRDEPNQIDNEASIDAEYDLVSTREIEHITAFTGPQLSFEFAVPQFAEDAFAGHITTTGVPWGQPRYDDPAADISDRNHRATLAERYDAIGAPASASTVVASLSQAVSNDDAPEDEGLTTADLGIEGVALLESDPAAVPTFNGVAVVDDVPTGDHRLTVNGAGVEPHSETVGVEEETETTPAGVEGSIPLVARENATKLEVDPADTDSDLTDLAVEDDFAGRLYDAPLSGPDAVYVHRGGAYTTEVRDSDDEIGAIRINQAATDADERVRLTNPQTGKASLATYLADVAEETSAAVAAVEETADDGDDETNGSGGAGGRNETLEGSENAIRGLRRALDAIADAARRAAERAAAGDRGQADQSLANVEDRLERATTRLAEASDSLPNEIERASERRLAQSQRRSEQAQAADKL</sequence>
<comment type="caution">
    <text evidence="2">The sequence shown here is derived from an EMBL/GenBank/DDBJ whole genome shotgun (WGS) entry which is preliminary data.</text>
</comment>
<proteinExistence type="predicted"/>
<organism evidence="2 3">
    <name type="scientific">Halonotius aquaticus</name>
    <dbReference type="NCBI Taxonomy" id="2216978"/>
    <lineage>
        <taxon>Archaea</taxon>
        <taxon>Methanobacteriati</taxon>
        <taxon>Methanobacteriota</taxon>
        <taxon>Stenosarchaea group</taxon>
        <taxon>Halobacteria</taxon>
        <taxon>Halobacteriales</taxon>
        <taxon>Haloferacaceae</taxon>
        <taxon>Halonotius</taxon>
    </lineage>
</organism>